<dbReference type="SMART" id="SM00062">
    <property type="entry name" value="PBPb"/>
    <property type="match status" value="1"/>
</dbReference>
<organism evidence="4">
    <name type="scientific">Propionibacterium freudenreichii subsp. freudenreichii</name>
    <dbReference type="NCBI Taxonomy" id="66712"/>
    <lineage>
        <taxon>Bacteria</taxon>
        <taxon>Bacillati</taxon>
        <taxon>Actinomycetota</taxon>
        <taxon>Actinomycetes</taxon>
        <taxon>Propionibacteriales</taxon>
        <taxon>Propionibacteriaceae</taxon>
        <taxon>Propionibacterium</taxon>
    </lineage>
</organism>
<name>A0A0B7NVL5_PROFF</name>
<dbReference type="SUPFAM" id="SSF53850">
    <property type="entry name" value="Periplasmic binding protein-like II"/>
    <property type="match status" value="1"/>
</dbReference>
<dbReference type="AlphaFoldDB" id="A0A0B7NVL5"/>
<dbReference type="EMBL" id="LM676424">
    <property type="protein sequence ID" value="CEP26756.1"/>
    <property type="molecule type" value="Genomic_DNA"/>
</dbReference>
<keyword evidence="2" id="KW-0732">Signal</keyword>
<dbReference type="Gene3D" id="3.40.190.10">
    <property type="entry name" value="Periplasmic binding protein-like II"/>
    <property type="match status" value="2"/>
</dbReference>
<comment type="similarity">
    <text evidence="1">Belongs to the bacterial solute-binding protein SsuA/TauA family.</text>
</comment>
<proteinExistence type="inferred from homology"/>
<protein>
    <submittedName>
        <fullName evidence="4">Periplasmic substrate-binding component of ABC-type sulfonate/nitrate/taurine transport system</fullName>
    </submittedName>
</protein>
<reference evidence="4" key="1">
    <citation type="submission" date="2014-08" db="EMBL/GenBank/DDBJ databases">
        <authorList>
            <person name="Falentin Helene"/>
        </authorList>
    </citation>
    <scope>NUCLEOTIDE SEQUENCE</scope>
</reference>
<evidence type="ECO:0000256" key="2">
    <source>
        <dbReference type="SAM" id="SignalP"/>
    </source>
</evidence>
<feature type="chain" id="PRO_5030004846" evidence="2">
    <location>
        <begin position="27"/>
        <end position="333"/>
    </location>
</feature>
<evidence type="ECO:0000259" key="3">
    <source>
        <dbReference type="SMART" id="SM00062"/>
    </source>
</evidence>
<accession>A0A0B7NVL5</accession>
<evidence type="ECO:0000313" key="4">
    <source>
        <dbReference type="EMBL" id="CEP26756.1"/>
    </source>
</evidence>
<dbReference type="PANTHER" id="PTHR30024">
    <property type="entry name" value="ALIPHATIC SULFONATES-BINDING PROTEIN-RELATED"/>
    <property type="match status" value="1"/>
</dbReference>
<dbReference type="KEGG" id="pfre:RM25_2199"/>
<evidence type="ECO:0000256" key="1">
    <source>
        <dbReference type="ARBA" id="ARBA00010742"/>
    </source>
</evidence>
<dbReference type="InterPro" id="IPR001638">
    <property type="entry name" value="Solute-binding_3/MltF_N"/>
</dbReference>
<feature type="domain" description="Solute-binding protein family 3/N-terminal" evidence="3">
    <location>
        <begin position="49"/>
        <end position="274"/>
    </location>
</feature>
<feature type="signal peptide" evidence="2">
    <location>
        <begin position="1"/>
        <end position="26"/>
    </location>
</feature>
<dbReference type="RefSeq" id="WP_044636464.1">
    <property type="nucleotide sequence ID" value="NZ_CP010341.1"/>
</dbReference>
<sequence length="333" mass="34780">MHKKRLFHIPLALLSALLLVLTSACSASTDDGSGTRANAGASASTQLQTVKIGAVPTLILGFLQVGEQQGYFAKQGLKLDITPADSGPNIISSLAAGQYDLAYTAYAPALVAVAGGQDLRLVDHLDNVSAAGHNAGLLVKSDSPITRWKDLEGKKIGANAPRSQLVLWIQAAIKADGGDPGTLQIVPLPLNQIADNVAQGKLDAGSVTEPYLTQAHNSPALRDLGDPATAGFSQGTPSGGVFTSEKTLQAKSDVITKYRAAFAQTIDYANGHVDEVRAQGAKLVGLSDAAAKTITIDPISTDVKAQDFGPFVKALTELGWTKTDVDIERFLSR</sequence>
<dbReference type="Pfam" id="PF09084">
    <property type="entry name" value="NMT1"/>
    <property type="match status" value="1"/>
</dbReference>
<dbReference type="PATRIC" id="fig|66712.6.peg.2250"/>
<dbReference type="PROSITE" id="PS51257">
    <property type="entry name" value="PROKAR_LIPOPROTEIN"/>
    <property type="match status" value="1"/>
</dbReference>
<dbReference type="InterPro" id="IPR015168">
    <property type="entry name" value="SsuA/THI5"/>
</dbReference>
<gene>
    <name evidence="4" type="primary">ssuA</name>
    <name evidence="4" type="ORF">PFCIRM138_09745</name>
</gene>